<organism evidence="2 3">
    <name type="scientific">Serendipita indica (strain DSM 11827)</name>
    <name type="common">Root endophyte fungus</name>
    <name type="synonym">Piriformospora indica</name>
    <dbReference type="NCBI Taxonomy" id="1109443"/>
    <lineage>
        <taxon>Eukaryota</taxon>
        <taxon>Fungi</taxon>
        <taxon>Dikarya</taxon>
        <taxon>Basidiomycota</taxon>
        <taxon>Agaricomycotina</taxon>
        <taxon>Agaricomycetes</taxon>
        <taxon>Sebacinales</taxon>
        <taxon>Serendipitaceae</taxon>
        <taxon>Serendipita</taxon>
    </lineage>
</organism>
<evidence type="ECO:0000256" key="1">
    <source>
        <dbReference type="SAM" id="MobiDB-lite"/>
    </source>
</evidence>
<protein>
    <submittedName>
        <fullName evidence="2">Uncharacterized protein</fullName>
    </submittedName>
</protein>
<evidence type="ECO:0000313" key="3">
    <source>
        <dbReference type="Proteomes" id="UP000007148"/>
    </source>
</evidence>
<keyword evidence="3" id="KW-1185">Reference proteome</keyword>
<evidence type="ECO:0000313" key="2">
    <source>
        <dbReference type="EMBL" id="CCA67439.1"/>
    </source>
</evidence>
<feature type="compositionally biased region" description="Polar residues" evidence="1">
    <location>
        <begin position="37"/>
        <end position="52"/>
    </location>
</feature>
<name>G4T7Y7_SERID</name>
<gene>
    <name evidence="2" type="ORF">PIIN_01270</name>
</gene>
<dbReference type="Proteomes" id="UP000007148">
    <property type="component" value="Unassembled WGS sequence"/>
</dbReference>
<accession>G4T7Y7</accession>
<proteinExistence type="predicted"/>
<feature type="region of interest" description="Disordered" evidence="1">
    <location>
        <begin position="37"/>
        <end position="111"/>
    </location>
</feature>
<sequence length="111" mass="12771">MTSLRRNSQRTLEPHERAILRTHLSIWKLSAINASDPTAYPTQKRTVFNTGHTQRRLGRQPTNNELNKEEENVNNEQNLDLSRARRHSGKRSTDEVDAKALPSTVNHCTWA</sequence>
<dbReference type="EMBL" id="CAFZ01000014">
    <property type="protein sequence ID" value="CCA67439.1"/>
    <property type="molecule type" value="Genomic_DNA"/>
</dbReference>
<dbReference type="AlphaFoldDB" id="G4T7Y7"/>
<reference evidence="2 3" key="1">
    <citation type="journal article" date="2011" name="PLoS Pathog.">
        <title>Endophytic Life Strategies Decoded by Genome and Transcriptome Analyses of the Mutualistic Root Symbiont Piriformospora indica.</title>
        <authorList>
            <person name="Zuccaro A."/>
            <person name="Lahrmann U."/>
            <person name="Guldener U."/>
            <person name="Langen G."/>
            <person name="Pfiffi S."/>
            <person name="Biedenkopf D."/>
            <person name="Wong P."/>
            <person name="Samans B."/>
            <person name="Grimm C."/>
            <person name="Basiewicz M."/>
            <person name="Murat C."/>
            <person name="Martin F."/>
            <person name="Kogel K.H."/>
        </authorList>
    </citation>
    <scope>NUCLEOTIDE SEQUENCE [LARGE SCALE GENOMIC DNA]</scope>
    <source>
        <strain evidence="2 3">DSM 11827</strain>
    </source>
</reference>
<dbReference type="InParanoid" id="G4T7Y7"/>
<comment type="caution">
    <text evidence="2">The sequence shown here is derived from an EMBL/GenBank/DDBJ whole genome shotgun (WGS) entry which is preliminary data.</text>
</comment>
<dbReference type="HOGENOM" id="CLU_2159385_0_0_1"/>